<protein>
    <submittedName>
        <fullName evidence="1">Uncharacterized protein</fullName>
    </submittedName>
</protein>
<sequence>MSFKQTLFTASVEFNNGFFLDNLYKMLPIVTIKNYIFNSGKPIPFFGINDCIISLVPSDEILKHNKPRGVRTKNSKGKQSGAFGNSLATDFQTHYKNVHIRISSSKDKKSKFHITGTSSLEMASDVSERLSNYINTCDQMWKPFFMISINDRFALVNIIINIVEYGTEMLKYGDDILNERLKNINSYIEPYYSAVDLMLRFTLEECTFNEFKKKLYDICQICPGPFSIFHGQDVIKINRVEIYGTVNGGNTGFTNLVLSHICTGFINRGYNASFHNIKNPQLKIIIPILDKNGLHVYSSNGKFKAHTFNISEKGSFKLYSSGSYEEREYITKVVLNVISEIVNCSENLQSMELNYLAISSCQESLKNLANPYIKNNNTLNENTIDNSCLEIMDNEQDYGDNF</sequence>
<name>A0A6C0BD62_9ZZZZ</name>
<reference evidence="1" key="1">
    <citation type="journal article" date="2020" name="Nature">
        <title>Giant virus diversity and host interactions through global metagenomics.</title>
        <authorList>
            <person name="Schulz F."/>
            <person name="Roux S."/>
            <person name="Paez-Espino D."/>
            <person name="Jungbluth S."/>
            <person name="Walsh D.A."/>
            <person name="Denef V.J."/>
            <person name="McMahon K.D."/>
            <person name="Konstantinidis K.T."/>
            <person name="Eloe-Fadrosh E.A."/>
            <person name="Kyrpides N.C."/>
            <person name="Woyke T."/>
        </authorList>
    </citation>
    <scope>NUCLEOTIDE SEQUENCE</scope>
    <source>
        <strain evidence="1">GVMAG-M-3300010160-4</strain>
    </source>
</reference>
<dbReference type="AlphaFoldDB" id="A0A6C0BD62"/>
<dbReference type="EMBL" id="MN739121">
    <property type="protein sequence ID" value="QHS89942.1"/>
    <property type="molecule type" value="Genomic_DNA"/>
</dbReference>
<organism evidence="1">
    <name type="scientific">viral metagenome</name>
    <dbReference type="NCBI Taxonomy" id="1070528"/>
    <lineage>
        <taxon>unclassified sequences</taxon>
        <taxon>metagenomes</taxon>
        <taxon>organismal metagenomes</taxon>
    </lineage>
</organism>
<proteinExistence type="predicted"/>
<evidence type="ECO:0000313" key="1">
    <source>
        <dbReference type="EMBL" id="QHS89942.1"/>
    </source>
</evidence>
<accession>A0A6C0BD62</accession>